<name>A0ABN7Z975_9BURK</name>
<dbReference type="PANTHER" id="PTHR47354">
    <property type="entry name" value="NADH OXIDOREDUCTASE HCR"/>
    <property type="match status" value="1"/>
</dbReference>
<dbReference type="PRINTS" id="PR00410">
    <property type="entry name" value="PHEHYDRXLASE"/>
</dbReference>
<keyword evidence="2" id="KW-0408">Iron</keyword>
<reference evidence="4 5" key="1">
    <citation type="submission" date="2021-08" db="EMBL/GenBank/DDBJ databases">
        <authorList>
            <person name="Peeters C."/>
        </authorList>
    </citation>
    <scope>NUCLEOTIDE SEQUENCE [LARGE SCALE GENOMIC DNA]</scope>
    <source>
        <strain evidence="4 5">LMG 23994</strain>
    </source>
</reference>
<keyword evidence="4" id="KW-0503">Monooxygenase</keyword>
<dbReference type="Pfam" id="PF00175">
    <property type="entry name" value="NAD_binding_1"/>
    <property type="match status" value="1"/>
</dbReference>
<dbReference type="GO" id="GO:0015049">
    <property type="term" value="F:methane monooxygenase [NAD(P)H] activity"/>
    <property type="evidence" value="ECO:0007669"/>
    <property type="project" value="UniProtKB-EC"/>
</dbReference>
<dbReference type="PANTHER" id="PTHR47354:SF5">
    <property type="entry name" value="PROTEIN RFBI"/>
    <property type="match status" value="1"/>
</dbReference>
<sequence>MNTYETRLRAREDVADGTMAFHFEKPSGFSFQPGQAIDLILADPGPTADSHVARHTFSIVSAPFQDEVVIATRMRDSAYKHALKSLPIGAAAGLEGPSGSLTLHRDRGRPAVLVAGGIGITPFISMLRHAAREQLPQQLLLLYSNRRPEDAAFLAELNQLERKNRNFRLIATMTQAAKSNRRWEGETGPIDEDRVRTACSNLSAPVFYLAGPPGMVEGIRQSLNDAGINDEDIRSEEFFGY</sequence>
<protein>
    <submittedName>
        <fullName evidence="4">Methane monooxygenase component C</fullName>
        <ecNumber evidence="4">1.14.13.25</ecNumber>
    </submittedName>
</protein>
<dbReference type="RefSeq" id="WP_224006101.1">
    <property type="nucleotide sequence ID" value="NZ_CAJZAF010000028.1"/>
</dbReference>
<feature type="domain" description="FAD-binding FR-type" evidence="3">
    <location>
        <begin position="1"/>
        <end position="104"/>
    </location>
</feature>
<dbReference type="Gene3D" id="3.40.50.80">
    <property type="entry name" value="Nucleotide-binding domain of ferredoxin-NADP reductase (FNR) module"/>
    <property type="match status" value="1"/>
</dbReference>
<keyword evidence="2" id="KW-0001">2Fe-2S</keyword>
<dbReference type="InterPro" id="IPR017938">
    <property type="entry name" value="Riboflavin_synthase-like_b-brl"/>
</dbReference>
<dbReference type="InterPro" id="IPR050415">
    <property type="entry name" value="MRET"/>
</dbReference>
<dbReference type="Proteomes" id="UP000701702">
    <property type="component" value="Unassembled WGS sequence"/>
</dbReference>
<comment type="caution">
    <text evidence="4">The sequence shown here is derived from an EMBL/GenBank/DDBJ whole genome shotgun (WGS) entry which is preliminary data.</text>
</comment>
<accession>A0ABN7Z975</accession>
<dbReference type="PROSITE" id="PS51384">
    <property type="entry name" value="FAD_FR"/>
    <property type="match status" value="1"/>
</dbReference>
<evidence type="ECO:0000313" key="5">
    <source>
        <dbReference type="Proteomes" id="UP000701702"/>
    </source>
</evidence>
<dbReference type="InterPro" id="IPR001433">
    <property type="entry name" value="OxRdtase_FAD/NAD-bd"/>
</dbReference>
<dbReference type="EMBL" id="CAJZAF010000028">
    <property type="protein sequence ID" value="CAG9180856.1"/>
    <property type="molecule type" value="Genomic_DNA"/>
</dbReference>
<organism evidence="4 5">
    <name type="scientific">Cupriavidus pinatubonensis</name>
    <dbReference type="NCBI Taxonomy" id="248026"/>
    <lineage>
        <taxon>Bacteria</taxon>
        <taxon>Pseudomonadati</taxon>
        <taxon>Pseudomonadota</taxon>
        <taxon>Betaproteobacteria</taxon>
        <taxon>Burkholderiales</taxon>
        <taxon>Burkholderiaceae</taxon>
        <taxon>Cupriavidus</taxon>
    </lineage>
</organism>
<gene>
    <name evidence="4" type="primary">mmoC</name>
    <name evidence="4" type="ORF">LMG23994_04510</name>
</gene>
<dbReference type="EC" id="1.14.13.25" evidence="4"/>
<dbReference type="Gene3D" id="2.40.30.10">
    <property type="entry name" value="Translation factors"/>
    <property type="match status" value="1"/>
</dbReference>
<dbReference type="SUPFAM" id="SSF63380">
    <property type="entry name" value="Riboflavin synthase domain-like"/>
    <property type="match status" value="1"/>
</dbReference>
<evidence type="ECO:0000256" key="1">
    <source>
        <dbReference type="ARBA" id="ARBA00001974"/>
    </source>
</evidence>
<keyword evidence="2" id="KW-0479">Metal-binding</keyword>
<evidence type="ECO:0000256" key="2">
    <source>
        <dbReference type="ARBA" id="ARBA00022714"/>
    </source>
</evidence>
<dbReference type="InterPro" id="IPR017927">
    <property type="entry name" value="FAD-bd_FR_type"/>
</dbReference>
<proteinExistence type="predicted"/>
<dbReference type="SUPFAM" id="SSF52343">
    <property type="entry name" value="Ferredoxin reductase-like, C-terminal NADP-linked domain"/>
    <property type="match status" value="1"/>
</dbReference>
<comment type="cofactor">
    <cofactor evidence="1">
        <name>FAD</name>
        <dbReference type="ChEBI" id="CHEBI:57692"/>
    </cofactor>
</comment>
<keyword evidence="2" id="KW-0411">Iron-sulfur</keyword>
<evidence type="ECO:0000313" key="4">
    <source>
        <dbReference type="EMBL" id="CAG9180856.1"/>
    </source>
</evidence>
<evidence type="ECO:0000259" key="3">
    <source>
        <dbReference type="PROSITE" id="PS51384"/>
    </source>
</evidence>
<dbReference type="InterPro" id="IPR039261">
    <property type="entry name" value="FNR_nucleotide-bd"/>
</dbReference>
<keyword evidence="4" id="KW-0560">Oxidoreductase</keyword>
<dbReference type="CDD" id="cd00322">
    <property type="entry name" value="FNR_like"/>
    <property type="match status" value="1"/>
</dbReference>
<keyword evidence="5" id="KW-1185">Reference proteome</keyword>